<evidence type="ECO:0000256" key="3">
    <source>
        <dbReference type="ARBA" id="ARBA00023163"/>
    </source>
</evidence>
<dbReference type="GO" id="GO:0003677">
    <property type="term" value="F:DNA binding"/>
    <property type="evidence" value="ECO:0007669"/>
    <property type="project" value="UniProtKB-KW"/>
</dbReference>
<feature type="domain" description="HTH crp-type" evidence="5">
    <location>
        <begin position="205"/>
        <end position="279"/>
    </location>
</feature>
<keyword evidence="7" id="KW-1185">Reference proteome</keyword>
<evidence type="ECO:0000259" key="4">
    <source>
        <dbReference type="PROSITE" id="PS50042"/>
    </source>
</evidence>
<evidence type="ECO:0000259" key="5">
    <source>
        <dbReference type="PROSITE" id="PS51063"/>
    </source>
</evidence>
<accession>A0A845MER9</accession>
<organism evidence="6 7">
    <name type="scientific">Sneathiella chungangensis</name>
    <dbReference type="NCBI Taxonomy" id="1418234"/>
    <lineage>
        <taxon>Bacteria</taxon>
        <taxon>Pseudomonadati</taxon>
        <taxon>Pseudomonadota</taxon>
        <taxon>Alphaproteobacteria</taxon>
        <taxon>Sneathiellales</taxon>
        <taxon>Sneathiellaceae</taxon>
        <taxon>Sneathiella</taxon>
    </lineage>
</organism>
<dbReference type="SUPFAM" id="SSF46785">
    <property type="entry name" value="Winged helix' DNA-binding domain"/>
    <property type="match status" value="1"/>
</dbReference>
<dbReference type="AlphaFoldDB" id="A0A845MER9"/>
<proteinExistence type="predicted"/>
<dbReference type="SMART" id="SM00419">
    <property type="entry name" value="HTH_CRP"/>
    <property type="match status" value="1"/>
</dbReference>
<evidence type="ECO:0000313" key="6">
    <source>
        <dbReference type="EMBL" id="MZR22553.1"/>
    </source>
</evidence>
<dbReference type="InterPro" id="IPR036390">
    <property type="entry name" value="WH_DNA-bd_sf"/>
</dbReference>
<dbReference type="Proteomes" id="UP000445696">
    <property type="component" value="Unassembled WGS sequence"/>
</dbReference>
<dbReference type="EMBL" id="WTVA01000004">
    <property type="protein sequence ID" value="MZR22553.1"/>
    <property type="molecule type" value="Genomic_DNA"/>
</dbReference>
<dbReference type="InterPro" id="IPR050397">
    <property type="entry name" value="Env_Response_Regulators"/>
</dbReference>
<dbReference type="SMART" id="SM00100">
    <property type="entry name" value="cNMP"/>
    <property type="match status" value="1"/>
</dbReference>
<feature type="domain" description="Cyclic nucleotide-binding" evidence="4">
    <location>
        <begin position="74"/>
        <end position="144"/>
    </location>
</feature>
<dbReference type="GO" id="GO:0005829">
    <property type="term" value="C:cytosol"/>
    <property type="evidence" value="ECO:0007669"/>
    <property type="project" value="TreeGrafter"/>
</dbReference>
<sequence>MINEGTALMVIRSSNWNRRVRDMIKSMEMRMSSAEDCCAGVIPFEQPLKTNPAAERRRSPDTACSSCSAHKQAVCSGFSDEEMEDFGRNVRTRIVKTGQSVYREFEEAKYFYTIVSGEIRLANLLDDGRRQVTAFKTVGDVIGEHKAGYYQSDAEAVCDTVVCQIPIKVMDKYLAENQAIRSVLTSKMQEELHELRLHAILLGRKTPVEKIATFFLGRAENLISEGEDEVEITLTMGRSDIADFLGLTIETVSRTITKLKNLGIIDVPSTHSIVIKDVHQLESLAEGEK</sequence>
<dbReference type="CDD" id="cd00038">
    <property type="entry name" value="CAP_ED"/>
    <property type="match status" value="1"/>
</dbReference>
<dbReference type="InterPro" id="IPR000595">
    <property type="entry name" value="cNMP-bd_dom"/>
</dbReference>
<evidence type="ECO:0000313" key="7">
    <source>
        <dbReference type="Proteomes" id="UP000445696"/>
    </source>
</evidence>
<evidence type="ECO:0000256" key="2">
    <source>
        <dbReference type="ARBA" id="ARBA00023125"/>
    </source>
</evidence>
<dbReference type="PRINTS" id="PR00034">
    <property type="entry name" value="HTHCRP"/>
</dbReference>
<reference evidence="6 7" key="1">
    <citation type="journal article" date="2014" name="Int. J. Syst. Evol. Microbiol.">
        <title>Sneathiella chungangensis sp. nov., isolated from a marine sand, and emended description of the genus Sneathiella.</title>
        <authorList>
            <person name="Siamphan C."/>
            <person name="Kim H."/>
            <person name="Lee J.S."/>
            <person name="Kim W."/>
        </authorList>
    </citation>
    <scope>NUCLEOTIDE SEQUENCE [LARGE SCALE GENOMIC DNA]</scope>
    <source>
        <strain evidence="6 7">KCTC 32476</strain>
    </source>
</reference>
<gene>
    <name evidence="6" type="ORF">GQF03_09425</name>
</gene>
<keyword evidence="2" id="KW-0238">DNA-binding</keyword>
<name>A0A845MER9_9PROT</name>
<dbReference type="Gene3D" id="2.60.120.10">
    <property type="entry name" value="Jelly Rolls"/>
    <property type="match status" value="1"/>
</dbReference>
<dbReference type="PROSITE" id="PS50042">
    <property type="entry name" value="CNMP_BINDING_3"/>
    <property type="match status" value="1"/>
</dbReference>
<dbReference type="PROSITE" id="PS00042">
    <property type="entry name" value="HTH_CRP_1"/>
    <property type="match status" value="1"/>
</dbReference>
<dbReference type="CDD" id="cd00092">
    <property type="entry name" value="HTH_CRP"/>
    <property type="match status" value="1"/>
</dbReference>
<dbReference type="SUPFAM" id="SSF51206">
    <property type="entry name" value="cAMP-binding domain-like"/>
    <property type="match status" value="1"/>
</dbReference>
<dbReference type="GO" id="GO:0003700">
    <property type="term" value="F:DNA-binding transcription factor activity"/>
    <property type="evidence" value="ECO:0007669"/>
    <property type="project" value="InterPro"/>
</dbReference>
<dbReference type="InterPro" id="IPR012318">
    <property type="entry name" value="HTH_CRP"/>
</dbReference>
<keyword evidence="1" id="KW-0805">Transcription regulation</keyword>
<dbReference type="Pfam" id="PF00027">
    <property type="entry name" value="cNMP_binding"/>
    <property type="match status" value="1"/>
</dbReference>
<dbReference type="InterPro" id="IPR014710">
    <property type="entry name" value="RmlC-like_jellyroll"/>
</dbReference>
<dbReference type="InterPro" id="IPR018490">
    <property type="entry name" value="cNMP-bd_dom_sf"/>
</dbReference>
<dbReference type="InterPro" id="IPR036388">
    <property type="entry name" value="WH-like_DNA-bd_sf"/>
</dbReference>
<dbReference type="Gene3D" id="1.10.10.10">
    <property type="entry name" value="Winged helix-like DNA-binding domain superfamily/Winged helix DNA-binding domain"/>
    <property type="match status" value="1"/>
</dbReference>
<dbReference type="InterPro" id="IPR018335">
    <property type="entry name" value="Tscrpt_reg_HTH_Crp-type_CS"/>
</dbReference>
<dbReference type="PANTHER" id="PTHR24567:SF75">
    <property type="entry name" value="FUMARATE AND NITRATE REDUCTION REGULATORY PROTEIN"/>
    <property type="match status" value="1"/>
</dbReference>
<keyword evidence="3" id="KW-0804">Transcription</keyword>
<dbReference type="Pfam" id="PF13545">
    <property type="entry name" value="HTH_Crp_2"/>
    <property type="match status" value="1"/>
</dbReference>
<comment type="caution">
    <text evidence="6">The sequence shown here is derived from an EMBL/GenBank/DDBJ whole genome shotgun (WGS) entry which is preliminary data.</text>
</comment>
<dbReference type="PANTHER" id="PTHR24567">
    <property type="entry name" value="CRP FAMILY TRANSCRIPTIONAL REGULATORY PROTEIN"/>
    <property type="match status" value="1"/>
</dbReference>
<evidence type="ECO:0000256" key="1">
    <source>
        <dbReference type="ARBA" id="ARBA00023015"/>
    </source>
</evidence>
<protein>
    <submittedName>
        <fullName evidence="6">Helix-turn-helix domain-containing protein</fullName>
    </submittedName>
</protein>
<dbReference type="PROSITE" id="PS51063">
    <property type="entry name" value="HTH_CRP_2"/>
    <property type="match status" value="1"/>
</dbReference>